<dbReference type="PANTHER" id="PTHR10357">
    <property type="entry name" value="ALPHA-AMYLASE FAMILY MEMBER"/>
    <property type="match status" value="1"/>
</dbReference>
<proteinExistence type="inferred from homology"/>
<dbReference type="GO" id="GO:0009313">
    <property type="term" value="P:oligosaccharide catabolic process"/>
    <property type="evidence" value="ECO:0007669"/>
    <property type="project" value="TreeGrafter"/>
</dbReference>
<dbReference type="Proteomes" id="UP000182063">
    <property type="component" value="Chromosome"/>
</dbReference>
<dbReference type="Pfam" id="PF00128">
    <property type="entry name" value="Alpha-amylase"/>
    <property type="match status" value="1"/>
</dbReference>
<evidence type="ECO:0000256" key="2">
    <source>
        <dbReference type="ARBA" id="ARBA00022801"/>
    </source>
</evidence>
<dbReference type="SUPFAM" id="SSF51445">
    <property type="entry name" value="(Trans)glycosidases"/>
    <property type="match status" value="1"/>
</dbReference>
<evidence type="ECO:0000313" key="5">
    <source>
        <dbReference type="EMBL" id="API58949.1"/>
    </source>
</evidence>
<reference evidence="6" key="1">
    <citation type="submission" date="2016-11" db="EMBL/GenBank/DDBJ databases">
        <title>Complete Genome Sequence of alachlor-degrading Sphingomonas sp. strain JJ-A5.</title>
        <authorList>
            <person name="Lee H."/>
            <person name="Ka J.-O."/>
        </authorList>
    </citation>
    <scope>NUCLEOTIDE SEQUENCE [LARGE SCALE GENOMIC DNA]</scope>
    <source>
        <strain evidence="6">JJ-A5</strain>
    </source>
</reference>
<dbReference type="EMBL" id="CP018221">
    <property type="protein sequence ID" value="API58949.1"/>
    <property type="molecule type" value="Genomic_DNA"/>
</dbReference>
<sequence>MTKRWWEGGCVYQIYPRSFQDSDGDGVGDLSGIARRLDHLVDLGVDAVWLSPVYPSPMADFGYDVADYRDIDPMFGTLADFDALIAAVHQRGLKLLMDFVPNHSSDRHPWFVESRSSRASPKRDWYIWRDPAPGGGPPNNWTSDFGGSAWEYDGPSDQYYLHAFLKEQPDLNWRNPDVRAAMLDAMRFWLDRGVDGFRIDVLWHIVKAAGLPDNPLNPDYHPTMGEKFKVLQLHSTDQPETHEIIREMRRIADSYDGGDERVLIGEIFLPLPRLMAYYGNESDGVHLPFNFQLVESDWHAEAIARFILDYEAALPAHGWPNWVTGSHDAKRMAARVGEAQARVAAMLLLTLRGTPTLYQGDEIGIGEVTIPPDQLKDPRELREPGLGLGRDPSRTPMAWDASLNGGFSEGTPWLPLHSDWQSRNVEAQLGDTGSMLHLYRRLLRLRRGHPALSIGECADVRASGDVLSYDRHHEGEHMRIILNLSGRDQPLPVDVTGFRPLLTTIADGQPVSPAGGLRADEGLLLIMDGRT</sequence>
<name>A0A1L3ZTN3_9SPHN</name>
<evidence type="ECO:0000259" key="4">
    <source>
        <dbReference type="SMART" id="SM00642"/>
    </source>
</evidence>
<dbReference type="CDD" id="cd11331">
    <property type="entry name" value="AmyAc_OligoGlu_like"/>
    <property type="match status" value="1"/>
</dbReference>
<dbReference type="PANTHER" id="PTHR10357:SF179">
    <property type="entry name" value="NEUTRAL AND BASIC AMINO ACID TRANSPORT PROTEIN RBAT"/>
    <property type="match status" value="1"/>
</dbReference>
<protein>
    <submittedName>
        <fullName evidence="5">Alpha-amylase</fullName>
    </submittedName>
</protein>
<accession>A0A1L3ZTN3</accession>
<gene>
    <name evidence="5" type="ORF">BSL82_06170</name>
</gene>
<dbReference type="Gene3D" id="3.90.400.10">
    <property type="entry name" value="Oligo-1,6-glucosidase, Domain 2"/>
    <property type="match status" value="1"/>
</dbReference>
<evidence type="ECO:0000256" key="1">
    <source>
        <dbReference type="ARBA" id="ARBA00008061"/>
    </source>
</evidence>
<keyword evidence="2" id="KW-0378">Hydrolase</keyword>
<dbReference type="KEGG" id="sphj:BSL82_06170"/>
<dbReference type="InterPro" id="IPR045857">
    <property type="entry name" value="O16G_dom_2"/>
</dbReference>
<dbReference type="FunFam" id="3.90.400.10:FF:000002">
    <property type="entry name" value="Sucrose isomerase"/>
    <property type="match status" value="1"/>
</dbReference>
<dbReference type="SUPFAM" id="SSF51011">
    <property type="entry name" value="Glycosyl hydrolase domain"/>
    <property type="match status" value="1"/>
</dbReference>
<comment type="similarity">
    <text evidence="1">Belongs to the glycosyl hydrolase 13 family.</text>
</comment>
<dbReference type="GO" id="GO:0004556">
    <property type="term" value="F:alpha-amylase activity"/>
    <property type="evidence" value="ECO:0007669"/>
    <property type="project" value="TreeGrafter"/>
</dbReference>
<feature type="domain" description="Glycosyl hydrolase family 13 catalytic" evidence="4">
    <location>
        <begin position="13"/>
        <end position="394"/>
    </location>
</feature>
<dbReference type="InterPro" id="IPR017853">
    <property type="entry name" value="GH"/>
</dbReference>
<dbReference type="OrthoDB" id="9805159at2"/>
<dbReference type="STRING" id="1921510.BSL82_06170"/>
<evidence type="ECO:0000313" key="6">
    <source>
        <dbReference type="Proteomes" id="UP000182063"/>
    </source>
</evidence>
<organism evidence="5 6">
    <name type="scientific">Tardibacter chloracetimidivorans</name>
    <dbReference type="NCBI Taxonomy" id="1921510"/>
    <lineage>
        <taxon>Bacteria</taxon>
        <taxon>Pseudomonadati</taxon>
        <taxon>Pseudomonadota</taxon>
        <taxon>Alphaproteobacteria</taxon>
        <taxon>Sphingomonadales</taxon>
        <taxon>Sphingomonadaceae</taxon>
        <taxon>Tardibacter</taxon>
    </lineage>
</organism>
<keyword evidence="6" id="KW-1185">Reference proteome</keyword>
<dbReference type="RefSeq" id="WP_072596501.1">
    <property type="nucleotide sequence ID" value="NZ_CP018221.1"/>
</dbReference>
<dbReference type="InterPro" id="IPR006047">
    <property type="entry name" value="GH13_cat_dom"/>
</dbReference>
<evidence type="ECO:0000256" key="3">
    <source>
        <dbReference type="ARBA" id="ARBA00023295"/>
    </source>
</evidence>
<dbReference type="SMART" id="SM00642">
    <property type="entry name" value="Aamy"/>
    <property type="match status" value="1"/>
</dbReference>
<keyword evidence="3" id="KW-0326">Glycosidase</keyword>
<dbReference type="AlphaFoldDB" id="A0A1L3ZTN3"/>
<dbReference type="Gene3D" id="3.20.20.80">
    <property type="entry name" value="Glycosidases"/>
    <property type="match status" value="1"/>
</dbReference>